<dbReference type="SMART" id="SM00342">
    <property type="entry name" value="HTH_ARAC"/>
    <property type="match status" value="1"/>
</dbReference>
<dbReference type="EMBL" id="SNRY01000128">
    <property type="protein sequence ID" value="KAA6346510.1"/>
    <property type="molecule type" value="Genomic_DNA"/>
</dbReference>
<dbReference type="PANTHER" id="PTHR43547:SF2">
    <property type="entry name" value="HYBRID SIGNAL TRANSDUCTION HISTIDINE KINASE C"/>
    <property type="match status" value="1"/>
</dbReference>
<dbReference type="InterPro" id="IPR018060">
    <property type="entry name" value="HTH_AraC"/>
</dbReference>
<dbReference type="CDD" id="cd17574">
    <property type="entry name" value="REC_OmpR"/>
    <property type="match status" value="1"/>
</dbReference>
<protein>
    <recommendedName>
        <fullName evidence="2">histidine kinase</fullName>
        <ecNumber evidence="2">2.7.13.3</ecNumber>
    </recommendedName>
</protein>
<evidence type="ECO:0000256" key="11">
    <source>
        <dbReference type="SAM" id="Phobius"/>
    </source>
</evidence>
<proteinExistence type="predicted"/>
<dbReference type="Pfam" id="PF00512">
    <property type="entry name" value="HisKA"/>
    <property type="match status" value="1"/>
</dbReference>
<dbReference type="InterPro" id="IPR015943">
    <property type="entry name" value="WD40/YVTN_repeat-like_dom_sf"/>
</dbReference>
<keyword evidence="10" id="KW-0804">Transcription</keyword>
<accession>A0A5J4SMK0</accession>
<name>A0A5J4SMK0_9ZZZZ</name>
<feature type="transmembrane region" description="Helical" evidence="11">
    <location>
        <begin position="774"/>
        <end position="796"/>
    </location>
</feature>
<dbReference type="InterPro" id="IPR009057">
    <property type="entry name" value="Homeodomain-like_sf"/>
</dbReference>
<keyword evidence="4 15" id="KW-0808">Transferase</keyword>
<evidence type="ECO:0000259" key="14">
    <source>
        <dbReference type="PROSITE" id="PS50110"/>
    </source>
</evidence>
<organism evidence="15">
    <name type="scientific">termite gut metagenome</name>
    <dbReference type="NCBI Taxonomy" id="433724"/>
    <lineage>
        <taxon>unclassified sequences</taxon>
        <taxon>metagenomes</taxon>
        <taxon>organismal metagenomes</taxon>
    </lineage>
</organism>
<dbReference type="Gene3D" id="3.40.50.2300">
    <property type="match status" value="1"/>
</dbReference>
<evidence type="ECO:0000256" key="3">
    <source>
        <dbReference type="ARBA" id="ARBA00022553"/>
    </source>
</evidence>
<feature type="domain" description="Histidine kinase" evidence="13">
    <location>
        <begin position="828"/>
        <end position="1042"/>
    </location>
</feature>
<keyword evidence="7" id="KW-0067">ATP-binding</keyword>
<keyword evidence="3" id="KW-0597">Phosphoprotein</keyword>
<keyword evidence="9" id="KW-0805">Transcription regulation</keyword>
<evidence type="ECO:0000256" key="4">
    <source>
        <dbReference type="ARBA" id="ARBA00022679"/>
    </source>
</evidence>
<dbReference type="Pfam" id="PF02518">
    <property type="entry name" value="HATPase_c"/>
    <property type="match status" value="1"/>
</dbReference>
<dbReference type="FunFam" id="1.10.287.130:FF:000045">
    <property type="entry name" value="Two-component system sensor histidine kinase/response regulator"/>
    <property type="match status" value="1"/>
</dbReference>
<dbReference type="InterPro" id="IPR001789">
    <property type="entry name" value="Sig_transdc_resp-reg_receiver"/>
</dbReference>
<comment type="catalytic activity">
    <reaction evidence="1">
        <text>ATP + protein L-histidine = ADP + protein N-phospho-L-histidine.</text>
        <dbReference type="EC" id="2.7.13.3"/>
    </reaction>
</comment>
<dbReference type="Pfam" id="PF00072">
    <property type="entry name" value="Response_reg"/>
    <property type="match status" value="1"/>
</dbReference>
<dbReference type="FunFam" id="3.30.565.10:FF:000037">
    <property type="entry name" value="Hybrid sensor histidine kinase/response regulator"/>
    <property type="match status" value="1"/>
</dbReference>
<dbReference type="PRINTS" id="PR00344">
    <property type="entry name" value="BCTRLSENSOR"/>
</dbReference>
<evidence type="ECO:0000256" key="2">
    <source>
        <dbReference type="ARBA" id="ARBA00012438"/>
    </source>
</evidence>
<dbReference type="GO" id="GO:0003700">
    <property type="term" value="F:DNA-binding transcription factor activity"/>
    <property type="evidence" value="ECO:0007669"/>
    <property type="project" value="InterPro"/>
</dbReference>
<keyword evidence="6 15" id="KW-0418">Kinase</keyword>
<dbReference type="InterPro" id="IPR036097">
    <property type="entry name" value="HisK_dim/P_sf"/>
</dbReference>
<dbReference type="InterPro" id="IPR011110">
    <property type="entry name" value="Reg_prop"/>
</dbReference>
<evidence type="ECO:0000256" key="8">
    <source>
        <dbReference type="ARBA" id="ARBA00023012"/>
    </source>
</evidence>
<keyword evidence="8" id="KW-0902">Two-component regulatory system</keyword>
<dbReference type="FunFam" id="2.60.40.10:FF:000791">
    <property type="entry name" value="Two-component system sensor histidine kinase/response regulator"/>
    <property type="match status" value="1"/>
</dbReference>
<dbReference type="InterPro" id="IPR011006">
    <property type="entry name" value="CheY-like_superfamily"/>
</dbReference>
<gene>
    <name evidence="15" type="ORF">EZS27_005991</name>
</gene>
<keyword evidence="11" id="KW-0812">Transmembrane</keyword>
<dbReference type="SMART" id="SM00448">
    <property type="entry name" value="REC"/>
    <property type="match status" value="1"/>
</dbReference>
<feature type="domain" description="Response regulatory" evidence="14">
    <location>
        <begin position="1058"/>
        <end position="1173"/>
    </location>
</feature>
<dbReference type="SUPFAM" id="SSF63829">
    <property type="entry name" value="Calcium-dependent phosphotriesterase"/>
    <property type="match status" value="3"/>
</dbReference>
<dbReference type="CDD" id="cd00082">
    <property type="entry name" value="HisKA"/>
    <property type="match status" value="1"/>
</dbReference>
<dbReference type="PROSITE" id="PS01124">
    <property type="entry name" value="HTH_ARAC_FAMILY_2"/>
    <property type="match status" value="1"/>
</dbReference>
<reference evidence="15" key="1">
    <citation type="submission" date="2019-03" db="EMBL/GenBank/DDBJ databases">
        <title>Single cell metagenomics reveals metabolic interactions within the superorganism composed of flagellate Streblomastix strix and complex community of Bacteroidetes bacteria on its surface.</title>
        <authorList>
            <person name="Treitli S.C."/>
            <person name="Kolisko M."/>
            <person name="Husnik F."/>
            <person name="Keeling P."/>
            <person name="Hampl V."/>
        </authorList>
    </citation>
    <scope>NUCLEOTIDE SEQUENCE</scope>
    <source>
        <strain evidence="15">STM</strain>
    </source>
</reference>
<dbReference type="Gene3D" id="2.130.10.10">
    <property type="entry name" value="YVTN repeat-like/Quinoprotein amine dehydrogenase"/>
    <property type="match status" value="2"/>
</dbReference>
<dbReference type="GO" id="GO:0043565">
    <property type="term" value="F:sequence-specific DNA binding"/>
    <property type="evidence" value="ECO:0007669"/>
    <property type="project" value="InterPro"/>
</dbReference>
<dbReference type="Gene3D" id="2.60.40.10">
    <property type="entry name" value="Immunoglobulins"/>
    <property type="match status" value="1"/>
</dbReference>
<dbReference type="SMART" id="SM00387">
    <property type="entry name" value="HATPase_c"/>
    <property type="match status" value="1"/>
</dbReference>
<dbReference type="Gene3D" id="1.10.287.130">
    <property type="match status" value="1"/>
</dbReference>
<dbReference type="SMART" id="SM00388">
    <property type="entry name" value="HisKA"/>
    <property type="match status" value="1"/>
</dbReference>
<dbReference type="PANTHER" id="PTHR43547">
    <property type="entry name" value="TWO-COMPONENT HISTIDINE KINASE"/>
    <property type="match status" value="1"/>
</dbReference>
<dbReference type="InterPro" id="IPR003594">
    <property type="entry name" value="HATPase_dom"/>
</dbReference>
<sequence>MKEYKKMVINRQIIFLFLFFLSLRLQAQEAIAWRFDRFTQEDGLSNNQVHCIFQDSQGWMWFGTTYGLNRFDGRNFKIFKNDASDSSSLSANLVRDIFEDSRGMLWVGLEHGGLCRYDWDKEVFLRYREREIAGSSVNHITEDDSGNLWLATDRGLVRMRWIGEERFEVERVSLAFSSSYIRKILVDKHANLWIGTDQGLFVYDLVRSKLSHLELPETEYTNDEIWALYADENDRVWIGAYHSGLYYVNPWESHVVRSSFTPNMYRAKTIRAIVRDSGGRFWLGTRAGLFSFDGKHYEYHRLEGGDEDMSTSNSILSLCVDAKGDLWIGSRQGISYFVKEKQFIHLYTTSGYTEKASLNNGEVYSFLCEGNIVWIGTELGGVNKLDRKTEKFTYYTLQNAGLSSNCIKSFLRDGDELWLGTFMGGISVLNTQTGRVVRTFRALGKPGNLGDDRVWALFKDREGTIWVGHSHGIEQYDRERNVFVKRNDVLPDDSQINWITQDTQGDLWIGCEGKLVIYNPEQKKANNYIRKTRSMVEFSGQEYYVTTVDGLARFDKERGFYHFYTEKDGLISNYTLGALAGIDSTLWISTTNGLSLFDLKTQTFKNFDKKDGLQNNQFNYGAYQKNDQGELFFGGINGFNIIVPELVKNNEYVPPIVITNLKIFNENAGVGEGELLTKHIAFTDEVRLRYDQNMLSFSFMALNYVMAEKNRYRYRLEGLEERWVDAGYATTATYANLASGNYVFHVLGSNNDGVWNEEGASLRVVIVPPFWQRWWFMCLISLVLFFIGGMLVRFYVFRQTIKNRLLLEKTQARKLHEVDMMKLQFFTNVSHEIRTPLTLIIGPVEKLWRQIKEEDIRTQLGIVYRNACKLMELINQLLDFRKLEAGKYSVDYRNGDIVRFLSGITESFRYSANEKGIELTFCSNQTKSIMAFDADKMEKIVNNLLSNALKFTDRNGAIAVNLNIEEKSYEVSVQDSGIGIVASDLPQVFNRFFQSPRSGEVTGTGIGLSITKSFVELMGGGIDVKSEKGKGTMFTVCFPLCKDFRMEEVESVRSIGKYLLVVDDNEDIRMFIKTHFKSSFNVLEAADGKEGSEIALKHVPDIIIADMLMPVVDGYEMCKKLKKDERTSHIPIIMLTAVTSKEKELESLLTGIDDYVTKPFDVDILTVKIDNLLQIRNTLREKIKHDWLQQPEDVVLDSPDDKFLKRAVSVVEKFMDDPELDIGKFSEEMRVSRMQLYRKFEALTNMTVKEFIRSVRLKRAAQMLKQEKLTVSEVVWTVGFKDMSYFRKCFKEKFGMTPTEYTERMKTEK</sequence>
<dbReference type="InterPro" id="IPR004358">
    <property type="entry name" value="Sig_transdc_His_kin-like_C"/>
</dbReference>
<dbReference type="InterPro" id="IPR011123">
    <property type="entry name" value="Y_Y_Y"/>
</dbReference>
<comment type="caution">
    <text evidence="15">The sequence shown here is derived from an EMBL/GenBank/DDBJ whole genome shotgun (WGS) entry which is preliminary data.</text>
</comment>
<dbReference type="Pfam" id="PF07495">
    <property type="entry name" value="Y_Y_Y"/>
    <property type="match status" value="1"/>
</dbReference>
<dbReference type="PROSITE" id="PS50110">
    <property type="entry name" value="RESPONSE_REGULATORY"/>
    <property type="match status" value="1"/>
</dbReference>
<evidence type="ECO:0000313" key="15">
    <source>
        <dbReference type="EMBL" id="KAA6346510.1"/>
    </source>
</evidence>
<evidence type="ECO:0000256" key="1">
    <source>
        <dbReference type="ARBA" id="ARBA00000085"/>
    </source>
</evidence>
<evidence type="ECO:0000256" key="6">
    <source>
        <dbReference type="ARBA" id="ARBA00022777"/>
    </source>
</evidence>
<dbReference type="GO" id="GO:0000155">
    <property type="term" value="F:phosphorelay sensor kinase activity"/>
    <property type="evidence" value="ECO:0007669"/>
    <property type="project" value="InterPro"/>
</dbReference>
<dbReference type="Pfam" id="PF12833">
    <property type="entry name" value="HTH_18"/>
    <property type="match status" value="1"/>
</dbReference>
<evidence type="ECO:0000256" key="9">
    <source>
        <dbReference type="ARBA" id="ARBA00023015"/>
    </source>
</evidence>
<evidence type="ECO:0000256" key="5">
    <source>
        <dbReference type="ARBA" id="ARBA00022741"/>
    </source>
</evidence>
<dbReference type="InterPro" id="IPR005467">
    <property type="entry name" value="His_kinase_dom"/>
</dbReference>
<dbReference type="Gene3D" id="1.10.10.60">
    <property type="entry name" value="Homeodomain-like"/>
    <property type="match status" value="1"/>
</dbReference>
<dbReference type="Gene3D" id="3.30.565.10">
    <property type="entry name" value="Histidine kinase-like ATPase, C-terminal domain"/>
    <property type="match status" value="1"/>
</dbReference>
<dbReference type="InterPro" id="IPR036890">
    <property type="entry name" value="HATPase_C_sf"/>
</dbReference>
<dbReference type="SUPFAM" id="SSF52172">
    <property type="entry name" value="CheY-like"/>
    <property type="match status" value="1"/>
</dbReference>
<evidence type="ECO:0000256" key="7">
    <source>
        <dbReference type="ARBA" id="ARBA00022840"/>
    </source>
</evidence>
<dbReference type="InterPro" id="IPR013783">
    <property type="entry name" value="Ig-like_fold"/>
</dbReference>
<evidence type="ECO:0000256" key="10">
    <source>
        <dbReference type="ARBA" id="ARBA00023163"/>
    </source>
</evidence>
<feature type="domain" description="HTH araC/xylS-type" evidence="12">
    <location>
        <begin position="1205"/>
        <end position="1304"/>
    </location>
</feature>
<dbReference type="PROSITE" id="PS50109">
    <property type="entry name" value="HIS_KIN"/>
    <property type="match status" value="1"/>
</dbReference>
<evidence type="ECO:0000259" key="12">
    <source>
        <dbReference type="PROSITE" id="PS01124"/>
    </source>
</evidence>
<dbReference type="EC" id="2.7.13.3" evidence="2"/>
<keyword evidence="5" id="KW-0547">Nucleotide-binding</keyword>
<dbReference type="InterPro" id="IPR003661">
    <property type="entry name" value="HisK_dim/P_dom"/>
</dbReference>
<keyword evidence="11" id="KW-0472">Membrane</keyword>
<dbReference type="Pfam" id="PF07494">
    <property type="entry name" value="Reg_prop"/>
    <property type="match status" value="5"/>
</dbReference>
<dbReference type="SUPFAM" id="SSF46689">
    <property type="entry name" value="Homeodomain-like"/>
    <property type="match status" value="1"/>
</dbReference>
<dbReference type="SUPFAM" id="SSF55874">
    <property type="entry name" value="ATPase domain of HSP90 chaperone/DNA topoisomerase II/histidine kinase"/>
    <property type="match status" value="1"/>
</dbReference>
<evidence type="ECO:0000259" key="13">
    <source>
        <dbReference type="PROSITE" id="PS50109"/>
    </source>
</evidence>
<dbReference type="SUPFAM" id="SSF47384">
    <property type="entry name" value="Homodimeric domain of signal transducing histidine kinase"/>
    <property type="match status" value="1"/>
</dbReference>
<dbReference type="GO" id="GO:0005524">
    <property type="term" value="F:ATP binding"/>
    <property type="evidence" value="ECO:0007669"/>
    <property type="project" value="UniProtKB-KW"/>
</dbReference>
<keyword evidence="11" id="KW-1133">Transmembrane helix</keyword>